<reference evidence="1" key="1">
    <citation type="journal article" date="2020" name="Nature">
        <title>Giant virus diversity and host interactions through global metagenomics.</title>
        <authorList>
            <person name="Schulz F."/>
            <person name="Roux S."/>
            <person name="Paez-Espino D."/>
            <person name="Jungbluth S."/>
            <person name="Walsh D.A."/>
            <person name="Denef V.J."/>
            <person name="McMahon K.D."/>
            <person name="Konstantinidis K.T."/>
            <person name="Eloe-Fadrosh E.A."/>
            <person name="Kyrpides N.C."/>
            <person name="Woyke T."/>
        </authorList>
    </citation>
    <scope>NUCLEOTIDE SEQUENCE</scope>
    <source>
        <strain evidence="1">GVMAG-S-3300012919-55</strain>
    </source>
</reference>
<sequence>MDNIPYCHRMKMMIDSILLLKLQTGWDKIHYNIRKSSLYLKKTSSLFIPYDMIYEHILRANTMVYFKNGKTFTWLKRMRTNPNTYYYCPSYMNNVQNLFSTNSYGYFLDDVYESSDSDY</sequence>
<dbReference type="AlphaFoldDB" id="A0A6C0KJN8"/>
<accession>A0A6C0KJN8</accession>
<name>A0A6C0KJN8_9ZZZZ</name>
<protein>
    <submittedName>
        <fullName evidence="1">Uncharacterized protein</fullName>
    </submittedName>
</protein>
<evidence type="ECO:0000313" key="1">
    <source>
        <dbReference type="EMBL" id="QHU17839.1"/>
    </source>
</evidence>
<dbReference type="EMBL" id="MN740918">
    <property type="protein sequence ID" value="QHU17839.1"/>
    <property type="molecule type" value="Genomic_DNA"/>
</dbReference>
<proteinExistence type="predicted"/>
<organism evidence="1">
    <name type="scientific">viral metagenome</name>
    <dbReference type="NCBI Taxonomy" id="1070528"/>
    <lineage>
        <taxon>unclassified sequences</taxon>
        <taxon>metagenomes</taxon>
        <taxon>organismal metagenomes</taxon>
    </lineage>
</organism>